<dbReference type="STRING" id="1619234.SAMN05421730_100269"/>
<feature type="coiled-coil region" evidence="1">
    <location>
        <begin position="746"/>
        <end position="806"/>
    </location>
</feature>
<dbReference type="Gene3D" id="3.40.50.300">
    <property type="entry name" value="P-loop containing nucleotide triphosphate hydrolases"/>
    <property type="match status" value="2"/>
</dbReference>
<keyword evidence="2" id="KW-0472">Membrane</keyword>
<protein>
    <submittedName>
        <fullName evidence="4">Uncharacterized protein YhaN</fullName>
    </submittedName>
</protein>
<organism evidence="4 5">
    <name type="scientific">Anaerobium acetethylicum</name>
    <dbReference type="NCBI Taxonomy" id="1619234"/>
    <lineage>
        <taxon>Bacteria</taxon>
        <taxon>Bacillati</taxon>
        <taxon>Bacillota</taxon>
        <taxon>Clostridia</taxon>
        <taxon>Lachnospirales</taxon>
        <taxon>Lachnospiraceae</taxon>
        <taxon>Anaerobium</taxon>
    </lineage>
</organism>
<accession>A0A1D3TQ36</accession>
<dbReference type="EMBL" id="FMKA01000002">
    <property type="protein sequence ID" value="SCP95619.1"/>
    <property type="molecule type" value="Genomic_DNA"/>
</dbReference>
<dbReference type="AlphaFoldDB" id="A0A1D3TQ36"/>
<feature type="transmembrane region" description="Helical" evidence="2">
    <location>
        <begin position="494"/>
        <end position="510"/>
    </location>
</feature>
<dbReference type="Pfam" id="PF13476">
    <property type="entry name" value="AAA_23"/>
    <property type="match status" value="1"/>
</dbReference>
<dbReference type="OrthoDB" id="9764467at2"/>
<evidence type="ECO:0000256" key="1">
    <source>
        <dbReference type="SAM" id="Coils"/>
    </source>
</evidence>
<keyword evidence="1" id="KW-0175">Coiled coil</keyword>
<sequence length="997" mass="110740">MKIKRLEIGRFGKLRDYILDLDDGFQILYGDNEGGKTTIMNFIYLMFYGGAKPANINGTVNPRQNYLPWDGGEMSGAVVFEHRGTEYRLEKVFRKSKATDMVVLWNNSTGEKEAVPKGEEIGTRFFDMTASAFEKSLFVGNIGASGSDDDISSRLSNLVSNGDETVSQKKILDRISEAIYDLVNKSGRGGKITVLNEAISRLGEARQTAIAHEAERKEIEKRLREINACQDGLKEKSAACGRAVKEQEKLEQYRKLEALADMGRKIADMAAEAENSRIPFEELKEFADECESIMKDAEAAGKLYREKLGENVGNGAQGSTGDESAAPSLVEITEEDKDEAVRLDGQIRHLQAALAHIKNSILPEQEECRQSEHDLENSRILLNTLEKRIGELESGRAGYLESQASLASAQKAESDAKNRYEIEKAGSESYAVLSRERIRVAEERLNECRLWTAAEDRAVDSGSREKVNMKLAAAGAMIAILSAAAGIWIHPYCFAGIIPALVLIAVAFLQKGGRSRNAAGSSGQNAAGSRKSELSAAEEKLRAVRTAEMAAMEEKKATLKTLGEELKRASAETARIESETVLRKAAYDEYALVLGSHERESENRKNLERNLASQKKKLVEKTRQLSDIASDYQEDQDAAEWSRQKAEELEQAGISLYELLNSKNCIDLEDLRQKHTAWQTGRKSREVLETLSENHAALKKAFLSKIGTYRPASGFAEGVEILNGLRGKLQAVSGLMKEYEGQKKALGLHQMTLEELMDRKAELEAELTDAEGRMPEILSVDEIGSLQQEMENCANETERLNGLEKDLHFEQGNLSAKVKSLNLVDDEIKTLSEERDEKLEYYEALKIAGDTMEAAVDELGSTFGPLVNDKTAEIFSRLTNGKYRNVRVTKKFELSMQEEGGVISRESRFLSNGTVDQAYLSLRLAVAELLEKEGIRLPVFLDDVFMQYDDSRLRQGLGFLAGYAAGEEKRQVILFTCHKAMADWAIENLPGTSVRNI</sequence>
<dbReference type="PANTHER" id="PTHR41259">
    <property type="entry name" value="DOUBLE-STRAND BREAK REPAIR RAD50 ATPASE, PUTATIVE-RELATED"/>
    <property type="match status" value="1"/>
</dbReference>
<proteinExistence type="predicted"/>
<reference evidence="4 5" key="1">
    <citation type="submission" date="2016-09" db="EMBL/GenBank/DDBJ databases">
        <authorList>
            <person name="Capua I."/>
            <person name="De Benedictis P."/>
            <person name="Joannis T."/>
            <person name="Lombin L.H."/>
            <person name="Cattoli G."/>
        </authorList>
    </citation>
    <scope>NUCLEOTIDE SEQUENCE [LARGE SCALE GENOMIC DNA]</scope>
    <source>
        <strain evidence="4 5">GluBS11</strain>
    </source>
</reference>
<evidence type="ECO:0000259" key="3">
    <source>
        <dbReference type="Pfam" id="PF13476"/>
    </source>
</evidence>
<dbReference type="SUPFAM" id="SSF52540">
    <property type="entry name" value="P-loop containing nucleoside triphosphate hydrolases"/>
    <property type="match status" value="1"/>
</dbReference>
<keyword evidence="2" id="KW-0812">Transmembrane</keyword>
<evidence type="ECO:0000313" key="4">
    <source>
        <dbReference type="EMBL" id="SCP95619.1"/>
    </source>
</evidence>
<dbReference type="InterPro" id="IPR038729">
    <property type="entry name" value="Rad50/SbcC_AAA"/>
</dbReference>
<keyword evidence="5" id="KW-1185">Reference proteome</keyword>
<keyword evidence="2" id="KW-1133">Transmembrane helix</keyword>
<dbReference type="Proteomes" id="UP000199315">
    <property type="component" value="Unassembled WGS sequence"/>
</dbReference>
<feature type="domain" description="Rad50/SbcC-type AAA" evidence="3">
    <location>
        <begin position="5"/>
        <end position="257"/>
    </location>
</feature>
<gene>
    <name evidence="4" type="ORF">SAMN05421730_100269</name>
</gene>
<dbReference type="RefSeq" id="WP_091230110.1">
    <property type="nucleotide sequence ID" value="NZ_FMKA01000002.1"/>
</dbReference>
<name>A0A1D3TQ36_9FIRM</name>
<evidence type="ECO:0000256" key="2">
    <source>
        <dbReference type="SAM" id="Phobius"/>
    </source>
</evidence>
<feature type="coiled-coil region" evidence="1">
    <location>
        <begin position="549"/>
        <end position="624"/>
    </location>
</feature>
<dbReference type="PANTHER" id="PTHR41259:SF1">
    <property type="entry name" value="DOUBLE-STRAND BREAK REPAIR RAD50 ATPASE, PUTATIVE-RELATED"/>
    <property type="match status" value="1"/>
</dbReference>
<evidence type="ECO:0000313" key="5">
    <source>
        <dbReference type="Proteomes" id="UP000199315"/>
    </source>
</evidence>
<dbReference type="InterPro" id="IPR027417">
    <property type="entry name" value="P-loop_NTPase"/>
</dbReference>